<dbReference type="GO" id="GO:0004574">
    <property type="term" value="F:oligo-1,6-glucosidase activity"/>
    <property type="evidence" value="ECO:0007669"/>
    <property type="project" value="UniProtKB-EC"/>
</dbReference>
<proteinExistence type="inferred from homology"/>
<dbReference type="PANTHER" id="PTHR10357">
    <property type="entry name" value="ALPHA-AMYLASE FAMILY MEMBER"/>
    <property type="match status" value="1"/>
</dbReference>
<dbReference type="Pfam" id="PF16657">
    <property type="entry name" value="Malt_amylase_C"/>
    <property type="match status" value="1"/>
</dbReference>
<dbReference type="FunFam" id="3.20.20.80:FF:000064">
    <property type="entry name" value="Oligo-1,6-glucosidase"/>
    <property type="match status" value="2"/>
</dbReference>
<dbReference type="EC" id="3.2.1.10" evidence="5"/>
<dbReference type="NCBIfam" id="NF008183">
    <property type="entry name" value="PRK10933.1"/>
    <property type="match status" value="1"/>
</dbReference>
<evidence type="ECO:0000256" key="3">
    <source>
        <dbReference type="ARBA" id="ARBA00023295"/>
    </source>
</evidence>
<dbReference type="Gene3D" id="3.20.20.80">
    <property type="entry name" value="Glycosidases"/>
    <property type="match status" value="1"/>
</dbReference>
<organism evidence="7 8">
    <name type="scientific">Sporolactobacillus inulinus</name>
    <dbReference type="NCBI Taxonomy" id="2078"/>
    <lineage>
        <taxon>Bacteria</taxon>
        <taxon>Bacillati</taxon>
        <taxon>Bacillota</taxon>
        <taxon>Bacilli</taxon>
        <taxon>Bacillales</taxon>
        <taxon>Sporolactobacillaceae</taxon>
        <taxon>Sporolactobacillus</taxon>
    </lineage>
</organism>
<dbReference type="Gene3D" id="3.90.400.10">
    <property type="entry name" value="Oligo-1,6-glucosidase, Domain 2"/>
    <property type="match status" value="1"/>
</dbReference>
<keyword evidence="2 7" id="KW-0378">Hydrolase</keyword>
<dbReference type="Pfam" id="PF00128">
    <property type="entry name" value="Alpha-amylase"/>
    <property type="match status" value="1"/>
</dbReference>
<dbReference type="CDD" id="cd11333">
    <property type="entry name" value="AmyAc_SI_OligoGlu_DGase"/>
    <property type="match status" value="1"/>
</dbReference>
<reference evidence="7 8" key="1">
    <citation type="submission" date="2017-11" db="EMBL/GenBank/DDBJ databases">
        <title>Draft Genome Sequence of Sporolactobacillus inulinus NBRC 111894 Isolated from Koso, a Japanese Sugar-Vegetable Fermented Beverage.</title>
        <authorList>
            <person name="Chiou T.Y."/>
            <person name="Oshima K."/>
            <person name="Suda W."/>
            <person name="Hattori M."/>
            <person name="Takahashi T."/>
        </authorList>
    </citation>
    <scope>NUCLEOTIDE SEQUENCE [LARGE SCALE GENOMIC DNA]</scope>
    <source>
        <strain evidence="7 8">NBRC111894</strain>
    </source>
</reference>
<name>A0A4Y1ZIR9_9BACL</name>
<dbReference type="GO" id="GO:0004556">
    <property type="term" value="F:alpha-amylase activity"/>
    <property type="evidence" value="ECO:0007669"/>
    <property type="project" value="TreeGrafter"/>
</dbReference>
<dbReference type="SUPFAM" id="SSF51011">
    <property type="entry name" value="Glycosyl hydrolase domain"/>
    <property type="match status" value="1"/>
</dbReference>
<dbReference type="EMBL" id="BEXB01000064">
    <property type="protein sequence ID" value="GAY78833.1"/>
    <property type="molecule type" value="Genomic_DNA"/>
</dbReference>
<dbReference type="AlphaFoldDB" id="A0A4Y1ZIR9"/>
<dbReference type="InterPro" id="IPR032091">
    <property type="entry name" value="Malt_amylase-like_C"/>
</dbReference>
<keyword evidence="3 7" id="KW-0326">Glycosidase</keyword>
<gene>
    <name evidence="7" type="ORF">NBRC111894_4387</name>
</gene>
<evidence type="ECO:0000256" key="1">
    <source>
        <dbReference type="ARBA" id="ARBA00008061"/>
    </source>
</evidence>
<dbReference type="RefSeq" id="WP_305852204.1">
    <property type="nucleotide sequence ID" value="NZ_BEXB01000064.1"/>
</dbReference>
<dbReference type="InterPro" id="IPR017853">
    <property type="entry name" value="GH"/>
</dbReference>
<dbReference type="InterPro" id="IPR013780">
    <property type="entry name" value="Glyco_hydro_b"/>
</dbReference>
<sequence>MREWWKDAVIYQIYPRSYKDSNGDGWGDLNGIIEKLDYLKELGVDALWISPVYDSPQDDNGYDIRDYRKIYDRFGSNDDMERLIRQAHQRGIKIIMDLVANHTSDEHYWFQESKKSKDNPYSDYYIWKDPKPDGGPPNNWGSHFGGSAWEYAPERDQYYLHFYTRKQPDLNWESEKVRQEVYDLMQFWVDKGVDGWRMDVIAEISKYTDFPDYPPQPGKTFIVGSMHQNGPRLHEFIQEMNREVLAPNDSMTVGEAPGSNAELAKLFTDPKRHELNMIFTFEHVELDRVPNSPNRKWALRPFQFTELKRVLSEWQDTLRGCGWNALYFENHDRPRIISRWGNDTNYRKECAKAFATVLHGMQGTPYVYQGEEIGMVNAHYDLDEYDDVEIKNAYKEYVLKNKSISKEAFKKAVWQVSRDNARTPMQWNAGHEAGFTSGEAWLKVNPRYPEINVEEALSDPDSIFYYYKKLIELRHKETILREGTYRLFLADDPHLFVYERTYGDEKWLVVANFSEEAVATDELKPFLYDRWDRVIGNYATVDPHQPLRPFEAFIIRKQTKLKHFLILDSYRSSMFFYKQSICMLGRFNFRSHDQLSPEQKFTRLFFWMY</sequence>
<dbReference type="SUPFAM" id="SSF51445">
    <property type="entry name" value="(Trans)glycosidases"/>
    <property type="match status" value="1"/>
</dbReference>
<dbReference type="Proteomes" id="UP000319716">
    <property type="component" value="Unassembled WGS sequence"/>
</dbReference>
<comment type="similarity">
    <text evidence="1">Belongs to the glycosyl hydrolase 13 family.</text>
</comment>
<comment type="catalytic activity">
    <reaction evidence="4">
        <text>Hydrolysis of (1-&gt;6)-alpha-D-glucosidic linkages in some oligosaccharides produced from starch and glycogen by alpha-amylase, and in isomaltose.</text>
        <dbReference type="EC" id="3.2.1.10"/>
    </reaction>
</comment>
<dbReference type="SMART" id="SM00642">
    <property type="entry name" value="Aamy"/>
    <property type="match status" value="1"/>
</dbReference>
<dbReference type="InterPro" id="IPR045857">
    <property type="entry name" value="O16G_dom_2"/>
</dbReference>
<evidence type="ECO:0000313" key="8">
    <source>
        <dbReference type="Proteomes" id="UP000319716"/>
    </source>
</evidence>
<dbReference type="Gene3D" id="2.60.40.1180">
    <property type="entry name" value="Golgi alpha-mannosidase II"/>
    <property type="match status" value="1"/>
</dbReference>
<feature type="domain" description="Glycosyl hydrolase family 13 catalytic" evidence="6">
    <location>
        <begin position="12"/>
        <end position="422"/>
    </location>
</feature>
<protein>
    <recommendedName>
        <fullName evidence="5">oligo-1,6-glucosidase</fullName>
        <ecNumber evidence="5">3.2.1.10</ecNumber>
    </recommendedName>
</protein>
<dbReference type="FunFam" id="3.90.400.10:FF:000002">
    <property type="entry name" value="Sucrose isomerase"/>
    <property type="match status" value="1"/>
</dbReference>
<dbReference type="PANTHER" id="PTHR10357:SF184">
    <property type="entry name" value="OLIGO-1,6-GLUCOSIDASE 1"/>
    <property type="match status" value="1"/>
</dbReference>
<evidence type="ECO:0000256" key="2">
    <source>
        <dbReference type="ARBA" id="ARBA00022801"/>
    </source>
</evidence>
<accession>A0A4Y1ZIR9</accession>
<evidence type="ECO:0000259" key="6">
    <source>
        <dbReference type="SMART" id="SM00642"/>
    </source>
</evidence>
<evidence type="ECO:0000313" key="7">
    <source>
        <dbReference type="EMBL" id="GAY78833.1"/>
    </source>
</evidence>
<comment type="caution">
    <text evidence="7">The sequence shown here is derived from an EMBL/GenBank/DDBJ whole genome shotgun (WGS) entry which is preliminary data.</text>
</comment>
<evidence type="ECO:0000256" key="5">
    <source>
        <dbReference type="ARBA" id="ARBA00038939"/>
    </source>
</evidence>
<evidence type="ECO:0000256" key="4">
    <source>
        <dbReference type="ARBA" id="ARBA00036217"/>
    </source>
</evidence>
<dbReference type="GO" id="GO:0009313">
    <property type="term" value="P:oligosaccharide catabolic process"/>
    <property type="evidence" value="ECO:0007669"/>
    <property type="project" value="TreeGrafter"/>
</dbReference>
<dbReference type="InterPro" id="IPR006047">
    <property type="entry name" value="GH13_cat_dom"/>
</dbReference>